<keyword evidence="10" id="KW-1185">Reference proteome</keyword>
<feature type="transmembrane region" description="Helical" evidence="7">
    <location>
        <begin position="258"/>
        <end position="276"/>
    </location>
</feature>
<comment type="subcellular location">
    <subcellularLocation>
        <location evidence="1">Cell membrane</location>
        <topology evidence="1">Multi-pass membrane protein</topology>
    </subcellularLocation>
</comment>
<keyword evidence="4 7" id="KW-0812">Transmembrane</keyword>
<evidence type="ECO:0000256" key="3">
    <source>
        <dbReference type="ARBA" id="ARBA00022475"/>
    </source>
</evidence>
<feature type="transmembrane region" description="Helical" evidence="7">
    <location>
        <begin position="297"/>
        <end position="316"/>
    </location>
</feature>
<feature type="transmembrane region" description="Helical" evidence="7">
    <location>
        <begin position="136"/>
        <end position="161"/>
    </location>
</feature>
<dbReference type="GO" id="GO:0016746">
    <property type="term" value="F:acyltransferase activity"/>
    <property type="evidence" value="ECO:0007669"/>
    <property type="project" value="UniProtKB-KW"/>
</dbReference>
<feature type="transmembrane region" description="Helical" evidence="7">
    <location>
        <begin position="59"/>
        <end position="76"/>
    </location>
</feature>
<evidence type="ECO:0000313" key="10">
    <source>
        <dbReference type="Proteomes" id="UP000762110"/>
    </source>
</evidence>
<comment type="caution">
    <text evidence="9">The sequence shown here is derived from an EMBL/GenBank/DDBJ whole genome shotgun (WGS) entry which is preliminary data.</text>
</comment>
<dbReference type="Pfam" id="PF01757">
    <property type="entry name" value="Acyl_transf_3"/>
    <property type="match status" value="1"/>
</dbReference>
<feature type="domain" description="Acyltransferase 3" evidence="8">
    <location>
        <begin position="15"/>
        <end position="342"/>
    </location>
</feature>
<evidence type="ECO:0000259" key="8">
    <source>
        <dbReference type="Pfam" id="PF01757"/>
    </source>
</evidence>
<dbReference type="InterPro" id="IPR002656">
    <property type="entry name" value="Acyl_transf_3_dom"/>
</dbReference>
<dbReference type="EMBL" id="JABMKV010000002">
    <property type="protein sequence ID" value="NQX31724.1"/>
    <property type="molecule type" value="Genomic_DNA"/>
</dbReference>
<gene>
    <name evidence="9" type="ORF">HQN85_08310</name>
</gene>
<sequence length="363" mass="42336">MSEITPSQSTKKNFDFIDSIRGIAMFGIVFEHSSAFWFIKYSEQSSQVIQAGYMQLAKFATIVFFLISGFLINYKFTEYTPFEYLKNRFKNTIGPWLFWIAVFILLKNAHSIFMYFKTRDAIYLPPTWYDATLGQFFYTIFYTNYWFILNFLICIVVLLLFKKHIYKVGFGIILGLISLTYSVNLYYGWFPAEHTTAIFGFVVYLWLGVFLNRYYESIIGFLRKVPMIILIVAALILFSLATLETVKLMELKIADPYNTLRVTNIAYSIVMFGILLKLGSMKSIQKLLQPRQTTYGIYLIHFIIIELVLSEIVRPMKLSLETMSPVNAIIYSIVRFIIVYGLTLIIIKLILRTRFKKFIGVKG</sequence>
<dbReference type="RefSeq" id="WP_173271131.1">
    <property type="nucleotide sequence ID" value="NZ_JABMKV010000002.1"/>
</dbReference>
<evidence type="ECO:0000256" key="7">
    <source>
        <dbReference type="SAM" id="Phobius"/>
    </source>
</evidence>
<accession>A0ABX2DCD0</accession>
<organism evidence="9 10">
    <name type="scientific">Pedobacter boryungensis</name>
    <dbReference type="NCBI Taxonomy" id="869962"/>
    <lineage>
        <taxon>Bacteria</taxon>
        <taxon>Pseudomonadati</taxon>
        <taxon>Bacteroidota</taxon>
        <taxon>Sphingobacteriia</taxon>
        <taxon>Sphingobacteriales</taxon>
        <taxon>Sphingobacteriaceae</taxon>
        <taxon>Pedobacter</taxon>
    </lineage>
</organism>
<feature type="transmembrane region" description="Helical" evidence="7">
    <location>
        <begin position="227"/>
        <end position="246"/>
    </location>
</feature>
<feature type="transmembrane region" description="Helical" evidence="7">
    <location>
        <begin position="96"/>
        <end position="116"/>
    </location>
</feature>
<feature type="transmembrane region" description="Helical" evidence="7">
    <location>
        <begin position="328"/>
        <end position="351"/>
    </location>
</feature>
<feature type="transmembrane region" description="Helical" evidence="7">
    <location>
        <begin position="20"/>
        <end position="39"/>
    </location>
</feature>
<dbReference type="PANTHER" id="PTHR40074">
    <property type="entry name" value="O-ACETYLTRANSFERASE WECH"/>
    <property type="match status" value="1"/>
</dbReference>
<keyword evidence="5 7" id="KW-1133">Transmembrane helix</keyword>
<feature type="transmembrane region" description="Helical" evidence="7">
    <location>
        <begin position="196"/>
        <end position="215"/>
    </location>
</feature>
<evidence type="ECO:0000256" key="6">
    <source>
        <dbReference type="ARBA" id="ARBA00023136"/>
    </source>
</evidence>
<feature type="transmembrane region" description="Helical" evidence="7">
    <location>
        <begin position="168"/>
        <end position="190"/>
    </location>
</feature>
<evidence type="ECO:0000256" key="5">
    <source>
        <dbReference type="ARBA" id="ARBA00022989"/>
    </source>
</evidence>
<keyword evidence="9" id="KW-0012">Acyltransferase</keyword>
<keyword evidence="3" id="KW-1003">Cell membrane</keyword>
<evidence type="ECO:0000313" key="9">
    <source>
        <dbReference type="EMBL" id="NQX31724.1"/>
    </source>
</evidence>
<name>A0ABX2DCD0_9SPHI</name>
<comment type="similarity">
    <text evidence="2">Belongs to the acyltransferase 3 family.</text>
</comment>
<dbReference type="Proteomes" id="UP000762110">
    <property type="component" value="Unassembled WGS sequence"/>
</dbReference>
<proteinExistence type="inferred from homology"/>
<protein>
    <submittedName>
        <fullName evidence="9">Acyltransferase</fullName>
    </submittedName>
</protein>
<evidence type="ECO:0000256" key="4">
    <source>
        <dbReference type="ARBA" id="ARBA00022692"/>
    </source>
</evidence>
<evidence type="ECO:0000256" key="1">
    <source>
        <dbReference type="ARBA" id="ARBA00004651"/>
    </source>
</evidence>
<dbReference type="PANTHER" id="PTHR40074:SF2">
    <property type="entry name" value="O-ACETYLTRANSFERASE WECH"/>
    <property type="match status" value="1"/>
</dbReference>
<reference evidence="9 10" key="1">
    <citation type="submission" date="2020-05" db="EMBL/GenBank/DDBJ databases">
        <title>Description of Pedobacter foliorum sp. nov.</title>
        <authorList>
            <person name="Qi S."/>
            <person name="Carlier A."/>
            <person name="Cnockaert M."/>
            <person name="Vandamme P."/>
        </authorList>
    </citation>
    <scope>NUCLEOTIDE SEQUENCE [LARGE SCALE GENOMIC DNA]</scope>
    <source>
        <strain evidence="9 10">LMG 31300</strain>
    </source>
</reference>
<keyword evidence="9" id="KW-0808">Transferase</keyword>
<evidence type="ECO:0000256" key="2">
    <source>
        <dbReference type="ARBA" id="ARBA00007400"/>
    </source>
</evidence>
<keyword evidence="6 7" id="KW-0472">Membrane</keyword>